<dbReference type="GO" id="GO:0006351">
    <property type="term" value="P:DNA-templated transcription"/>
    <property type="evidence" value="ECO:0007669"/>
    <property type="project" value="InterPro"/>
</dbReference>
<evidence type="ECO:0000313" key="9">
    <source>
        <dbReference type="Proteomes" id="UP000094285"/>
    </source>
</evidence>
<keyword evidence="9" id="KW-1185">Reference proteome</keyword>
<dbReference type="STRING" id="984487.A0A1E4SHX1"/>
<dbReference type="PROSITE" id="PS50048">
    <property type="entry name" value="ZN2_CY6_FUNGAL_2"/>
    <property type="match status" value="1"/>
</dbReference>
<evidence type="ECO:0000259" key="7">
    <source>
        <dbReference type="PROSITE" id="PS50048"/>
    </source>
</evidence>
<dbReference type="PANTHER" id="PTHR31944:SF131">
    <property type="entry name" value="HEME-RESPONSIVE ZINC FINGER TRANSCRIPTION FACTOR HAP1"/>
    <property type="match status" value="1"/>
</dbReference>
<dbReference type="PROSITE" id="PS00463">
    <property type="entry name" value="ZN2_CY6_FUNGAL_1"/>
    <property type="match status" value="1"/>
</dbReference>
<dbReference type="GeneID" id="30984998"/>
<keyword evidence="3" id="KW-0805">Transcription regulation</keyword>
<evidence type="ECO:0000256" key="1">
    <source>
        <dbReference type="ARBA" id="ARBA00022723"/>
    </source>
</evidence>
<evidence type="ECO:0000256" key="2">
    <source>
        <dbReference type="ARBA" id="ARBA00022833"/>
    </source>
</evidence>
<dbReference type="Pfam" id="PF00172">
    <property type="entry name" value="Zn_clus"/>
    <property type="match status" value="1"/>
</dbReference>
<dbReference type="GO" id="GO:0005634">
    <property type="term" value="C:nucleus"/>
    <property type="evidence" value="ECO:0007669"/>
    <property type="project" value="TreeGrafter"/>
</dbReference>
<dbReference type="InterPro" id="IPR007219">
    <property type="entry name" value="XnlR_reg_dom"/>
</dbReference>
<evidence type="ECO:0000313" key="8">
    <source>
        <dbReference type="EMBL" id="ODV79101.1"/>
    </source>
</evidence>
<dbReference type="SMART" id="SM00066">
    <property type="entry name" value="GAL4"/>
    <property type="match status" value="1"/>
</dbReference>
<sequence length="737" mass="85428">MSLPSVTKPGPRKTRAKIPYSCTICRKRKIKCDKQKPHCGHCVSNQVTHLCHYETQPWTKIPPGAQLLNKSEKSELERLKLTVLSLEATIREKDSTILKLESLGPLITPASSTDGGVVQSLSAKIHFDADLKYTTVKDSKILQFGPTSYMFLLLNNSASVVVFNDYLQSQASKFNNTKISLENQLSLPDNELEIPLLNSIRKQGIQVEPPILPSLPIIKLLVYRFFEVCYPFVPFVDEKNFMNEISAIFRSKSSLDASDIRDKRFFVAILLIILRFAFLTVPFQSYYDKALFGQEYDMVHQIISSGTNIPSTFVEYAKQLLITPEIIQRLTFRNFQALLLLLMYRIYCPEDDDSKVDIPVLLSTTIEMSRNLSLNIDPTNLDQITYSNDDIQLWRKTWAILLHFDSSRAFSLGMSLLVQDEEIKTKSPFDELQSDIFWLSNSDYKLRHSFETMMECTNILRKTGILLRNRERGVETFEIDKLILDFHRILVAIQSYSQKQRISQGAIRDPHLAQNYMLQMSVLENLFVLNFMVYITIDHDLRFKYLCQAVELGFIIFKESFTFAENPGSIISPSFENLIAPKMWTPVRTVIVALSGVLNQALKGELSIIHVCKNFNKSEENKVVNWFIVKGDEARTLEKILQKFEELYQLTKKLSVKFFHCYRLCYTLKIVLDYFRKNYRPAFEDTDLDNLSLAPRTLNRMENYWSDEKQAHELNYDFEQFLNDLNFDLDPIMNFEI</sequence>
<name>A0A1E4SHX1_9ASCO</name>
<dbReference type="InterPro" id="IPR036864">
    <property type="entry name" value="Zn2-C6_fun-type_DNA-bd_sf"/>
</dbReference>
<dbReference type="GO" id="GO:0008270">
    <property type="term" value="F:zinc ion binding"/>
    <property type="evidence" value="ECO:0007669"/>
    <property type="project" value="InterPro"/>
</dbReference>
<proteinExistence type="predicted"/>
<dbReference type="OrthoDB" id="2123952at2759"/>
<reference evidence="9" key="1">
    <citation type="submission" date="2016-05" db="EMBL/GenBank/DDBJ databases">
        <title>Comparative genomics of biotechnologically important yeasts.</title>
        <authorList>
            <consortium name="DOE Joint Genome Institute"/>
            <person name="Riley R."/>
            <person name="Haridas S."/>
            <person name="Wolfe K.H."/>
            <person name="Lopes M.R."/>
            <person name="Hittinger C.T."/>
            <person name="Goker M."/>
            <person name="Salamov A."/>
            <person name="Wisecaver J."/>
            <person name="Long T.M."/>
            <person name="Aerts A.L."/>
            <person name="Barry K."/>
            <person name="Choi C."/>
            <person name="Clum A."/>
            <person name="Coughlan A.Y."/>
            <person name="Deshpande S."/>
            <person name="Douglass A.P."/>
            <person name="Hanson S.J."/>
            <person name="Klenk H.-P."/>
            <person name="Labutti K."/>
            <person name="Lapidus A."/>
            <person name="Lindquist E."/>
            <person name="Lipzen A."/>
            <person name="Meier-Kolthoff J.P."/>
            <person name="Ohm R.A."/>
            <person name="Otillar R.P."/>
            <person name="Pangilinan J."/>
            <person name="Peng Y."/>
            <person name="Rokas A."/>
            <person name="Rosa C.A."/>
            <person name="Scheuner C."/>
            <person name="Sibirny A.A."/>
            <person name="Slot J.C."/>
            <person name="Stielow J.B."/>
            <person name="Sun H."/>
            <person name="Kurtzman C.P."/>
            <person name="Blackwell M."/>
            <person name="Grigoriev I.V."/>
            <person name="Jeffries T.W."/>
        </authorList>
    </citation>
    <scope>NUCLEOTIDE SEQUENCE [LARGE SCALE GENOMIC DNA]</scope>
    <source>
        <strain evidence="9">NRRL Y-17324</strain>
    </source>
</reference>
<dbReference type="Proteomes" id="UP000094285">
    <property type="component" value="Unassembled WGS sequence"/>
</dbReference>
<dbReference type="CDD" id="cd00067">
    <property type="entry name" value="GAL4"/>
    <property type="match status" value="1"/>
</dbReference>
<dbReference type="EMBL" id="KV453912">
    <property type="protein sequence ID" value="ODV79101.1"/>
    <property type="molecule type" value="Genomic_DNA"/>
</dbReference>
<organism evidence="8 9">
    <name type="scientific">Suhomyces tanzawaensis NRRL Y-17324</name>
    <dbReference type="NCBI Taxonomy" id="984487"/>
    <lineage>
        <taxon>Eukaryota</taxon>
        <taxon>Fungi</taxon>
        <taxon>Dikarya</taxon>
        <taxon>Ascomycota</taxon>
        <taxon>Saccharomycotina</taxon>
        <taxon>Pichiomycetes</taxon>
        <taxon>Debaryomycetaceae</taxon>
        <taxon>Suhomyces</taxon>
    </lineage>
</organism>
<accession>A0A1E4SHX1</accession>
<dbReference type="CDD" id="cd12148">
    <property type="entry name" value="fungal_TF_MHR"/>
    <property type="match status" value="1"/>
</dbReference>
<dbReference type="GO" id="GO:0001228">
    <property type="term" value="F:DNA-binding transcription activator activity, RNA polymerase II-specific"/>
    <property type="evidence" value="ECO:0007669"/>
    <property type="project" value="TreeGrafter"/>
</dbReference>
<evidence type="ECO:0000256" key="6">
    <source>
        <dbReference type="ARBA" id="ARBA00023242"/>
    </source>
</evidence>
<dbReference type="Gene3D" id="4.10.240.10">
    <property type="entry name" value="Zn(2)-C6 fungal-type DNA-binding domain"/>
    <property type="match status" value="1"/>
</dbReference>
<dbReference type="InterPro" id="IPR001138">
    <property type="entry name" value="Zn2Cys6_DnaBD"/>
</dbReference>
<dbReference type="SUPFAM" id="SSF57701">
    <property type="entry name" value="Zn2/Cys6 DNA-binding domain"/>
    <property type="match status" value="1"/>
</dbReference>
<keyword evidence="2" id="KW-0862">Zinc</keyword>
<dbReference type="GO" id="GO:0000978">
    <property type="term" value="F:RNA polymerase II cis-regulatory region sequence-specific DNA binding"/>
    <property type="evidence" value="ECO:0007669"/>
    <property type="project" value="TreeGrafter"/>
</dbReference>
<evidence type="ECO:0000256" key="3">
    <source>
        <dbReference type="ARBA" id="ARBA00023015"/>
    </source>
</evidence>
<keyword evidence="4" id="KW-0238">DNA-binding</keyword>
<evidence type="ECO:0000256" key="4">
    <source>
        <dbReference type="ARBA" id="ARBA00023125"/>
    </source>
</evidence>
<dbReference type="RefSeq" id="XP_020064223.1">
    <property type="nucleotide sequence ID" value="XM_020210862.1"/>
</dbReference>
<dbReference type="AlphaFoldDB" id="A0A1E4SHX1"/>
<protein>
    <recommendedName>
        <fullName evidence="7">Zn(2)-C6 fungal-type domain-containing protein</fullName>
    </recommendedName>
</protein>
<feature type="domain" description="Zn(2)-C6 fungal-type" evidence="7">
    <location>
        <begin position="21"/>
        <end position="53"/>
    </location>
</feature>
<evidence type="ECO:0000256" key="5">
    <source>
        <dbReference type="ARBA" id="ARBA00023163"/>
    </source>
</evidence>
<dbReference type="PANTHER" id="PTHR31944">
    <property type="entry name" value="HEME-RESPONSIVE ZINC FINGER TRANSCRIPTION FACTOR HAP1"/>
    <property type="match status" value="1"/>
</dbReference>
<dbReference type="InterPro" id="IPR051430">
    <property type="entry name" value="Fungal_TF_Env_Response"/>
</dbReference>
<gene>
    <name evidence="8" type="ORF">CANTADRAFT_6276</name>
</gene>
<dbReference type="Pfam" id="PF04082">
    <property type="entry name" value="Fungal_trans"/>
    <property type="match status" value="1"/>
</dbReference>
<keyword evidence="5" id="KW-0804">Transcription</keyword>
<keyword evidence="1" id="KW-0479">Metal-binding</keyword>
<keyword evidence="6" id="KW-0539">Nucleus</keyword>